<keyword evidence="2" id="KW-1185">Reference proteome</keyword>
<organism evidence="1 2">
    <name type="scientific">Bartonella rattimassiliensis 15908</name>
    <dbReference type="NCBI Taxonomy" id="1094556"/>
    <lineage>
        <taxon>Bacteria</taxon>
        <taxon>Pseudomonadati</taxon>
        <taxon>Pseudomonadota</taxon>
        <taxon>Alphaproteobacteria</taxon>
        <taxon>Hyphomicrobiales</taxon>
        <taxon>Bartonellaceae</taxon>
        <taxon>Bartonella</taxon>
    </lineage>
</organism>
<comment type="caution">
    <text evidence="1">The sequence shown here is derived from an EMBL/GenBank/DDBJ whole genome shotgun (WGS) entry which is preliminary data.</text>
</comment>
<name>J0ZBU1_9HYPH</name>
<evidence type="ECO:0000313" key="2">
    <source>
        <dbReference type="Proteomes" id="UP000001077"/>
    </source>
</evidence>
<dbReference type="PATRIC" id="fig|1094556.3.peg.1077"/>
<gene>
    <name evidence="1" type="ORF">MCY_00944</name>
</gene>
<dbReference type="Proteomes" id="UP000001077">
    <property type="component" value="Unassembled WGS sequence"/>
</dbReference>
<dbReference type="HOGENOM" id="CLU_2697111_0_0_5"/>
<dbReference type="EMBL" id="AILY01000022">
    <property type="protein sequence ID" value="EJF85383.1"/>
    <property type="molecule type" value="Genomic_DNA"/>
</dbReference>
<accession>J0ZBU1</accession>
<sequence length="73" mass="8325">MPNHAGNLALKANNCEDLGNDEALGAREFSQHLHKALRRLSVCDERREVSKSPDVRERIGGFLREPVLYRVRL</sequence>
<proteinExistence type="predicted"/>
<evidence type="ECO:0000313" key="1">
    <source>
        <dbReference type="EMBL" id="EJF85383.1"/>
    </source>
</evidence>
<dbReference type="STRING" id="1094556.MCY_00944"/>
<reference evidence="1 2" key="1">
    <citation type="submission" date="2012-03" db="EMBL/GenBank/DDBJ databases">
        <title>The Genome Sequence of Bartonella rattimassiliensis 15908.</title>
        <authorList>
            <consortium name="The Broad Institute Genome Sequencing Platform"/>
            <consortium name="The Broad Institute Genome Sequencing Center for Infectious Disease"/>
            <person name="Feldgarden M."/>
            <person name="Kirby J."/>
            <person name="Kosoy M."/>
            <person name="Birtles R."/>
            <person name="Probert W.S."/>
            <person name="Chiaraviglio L."/>
            <person name="Young S.K."/>
            <person name="Zeng Q."/>
            <person name="Gargeya S."/>
            <person name="Fitzgerald M."/>
            <person name="Haas B."/>
            <person name="Abouelleil A."/>
            <person name="Alvarado L."/>
            <person name="Arachchi H.M."/>
            <person name="Berlin A."/>
            <person name="Chapman S.B."/>
            <person name="Gearin G."/>
            <person name="Goldberg J."/>
            <person name="Griggs A."/>
            <person name="Gujja S."/>
            <person name="Hansen M."/>
            <person name="Heiman D."/>
            <person name="Howarth C."/>
            <person name="Larimer J."/>
            <person name="Lui A."/>
            <person name="MacDonald P.J.P."/>
            <person name="McCowen C."/>
            <person name="Montmayeur A."/>
            <person name="Murphy C."/>
            <person name="Neiman D."/>
            <person name="Pearson M."/>
            <person name="Priest M."/>
            <person name="Roberts A."/>
            <person name="Saif S."/>
            <person name="Shea T."/>
            <person name="Sisk P."/>
            <person name="Stolte C."/>
            <person name="Sykes S."/>
            <person name="Wortman J."/>
            <person name="Nusbaum C."/>
            <person name="Birren B."/>
        </authorList>
    </citation>
    <scope>NUCLEOTIDE SEQUENCE [LARGE SCALE GENOMIC DNA]</scope>
    <source>
        <strain evidence="1 2">15908</strain>
    </source>
</reference>
<dbReference type="AlphaFoldDB" id="J0ZBU1"/>
<protein>
    <submittedName>
        <fullName evidence="1">Uncharacterized protein</fullName>
    </submittedName>
</protein>